<accession>A0A3G9G8U1</accession>
<protein>
    <submittedName>
        <fullName evidence="8">RNA polymerase sigma factor RpoE</fullName>
    </submittedName>
</protein>
<feature type="domain" description="RNA polymerase sigma factor 70 region 4 type 2" evidence="7">
    <location>
        <begin position="122"/>
        <end position="173"/>
    </location>
</feature>
<evidence type="ECO:0000259" key="7">
    <source>
        <dbReference type="Pfam" id="PF08281"/>
    </source>
</evidence>
<proteinExistence type="inferred from homology"/>
<dbReference type="GO" id="GO:0006352">
    <property type="term" value="P:DNA-templated transcription initiation"/>
    <property type="evidence" value="ECO:0007669"/>
    <property type="project" value="InterPro"/>
</dbReference>
<sequence>MTTGFDPDEAQIAAVARGDAAATQSLVARKLPRVLSLARRLLNDAAEAEDVAQEALLRLWKQAPLWVPGRARVDTWLHKVAVNLCYDRLRRRRDTIDHTEIELADPSANPTRRLDQQQMSQTVESALATLPERQRVAIVLCYYQELSNIEAAALMEISVEALESLLSRGRRQLKATLSEARGDLIGGSASSGRPVLKVIQGNKI</sequence>
<dbReference type="InterPro" id="IPR013249">
    <property type="entry name" value="RNA_pol_sigma70_r4_t2"/>
</dbReference>
<dbReference type="NCBIfam" id="NF004113">
    <property type="entry name" value="PRK05602.1"/>
    <property type="match status" value="1"/>
</dbReference>
<dbReference type="Pfam" id="PF08281">
    <property type="entry name" value="Sigma70_r4_2"/>
    <property type="match status" value="1"/>
</dbReference>
<dbReference type="Pfam" id="PF04542">
    <property type="entry name" value="Sigma70_r2"/>
    <property type="match status" value="1"/>
</dbReference>
<dbReference type="NCBIfam" id="TIGR02937">
    <property type="entry name" value="sigma70-ECF"/>
    <property type="match status" value="1"/>
</dbReference>
<evidence type="ECO:0000256" key="1">
    <source>
        <dbReference type="ARBA" id="ARBA00010641"/>
    </source>
</evidence>
<dbReference type="PANTHER" id="PTHR43133:SF8">
    <property type="entry name" value="RNA POLYMERASE SIGMA FACTOR HI_1459-RELATED"/>
    <property type="match status" value="1"/>
</dbReference>
<dbReference type="InterPro" id="IPR007627">
    <property type="entry name" value="RNA_pol_sigma70_r2"/>
</dbReference>
<dbReference type="InterPro" id="IPR013325">
    <property type="entry name" value="RNA_pol_sigma_r2"/>
</dbReference>
<evidence type="ECO:0000256" key="4">
    <source>
        <dbReference type="ARBA" id="ARBA00023125"/>
    </source>
</evidence>
<keyword evidence="3" id="KW-0731">Sigma factor</keyword>
<organism evidence="8 9">
    <name type="scientific">Asticcacaulis excentricus</name>
    <dbReference type="NCBI Taxonomy" id="78587"/>
    <lineage>
        <taxon>Bacteria</taxon>
        <taxon>Pseudomonadati</taxon>
        <taxon>Pseudomonadota</taxon>
        <taxon>Alphaproteobacteria</taxon>
        <taxon>Caulobacterales</taxon>
        <taxon>Caulobacteraceae</taxon>
        <taxon>Asticcacaulis</taxon>
    </lineage>
</organism>
<feature type="domain" description="RNA polymerase sigma-70 region 2" evidence="6">
    <location>
        <begin position="26"/>
        <end position="93"/>
    </location>
</feature>
<evidence type="ECO:0000256" key="3">
    <source>
        <dbReference type="ARBA" id="ARBA00023082"/>
    </source>
</evidence>
<dbReference type="SUPFAM" id="SSF88659">
    <property type="entry name" value="Sigma3 and sigma4 domains of RNA polymerase sigma factors"/>
    <property type="match status" value="1"/>
</dbReference>
<dbReference type="GO" id="GO:0003677">
    <property type="term" value="F:DNA binding"/>
    <property type="evidence" value="ECO:0007669"/>
    <property type="project" value="UniProtKB-KW"/>
</dbReference>
<dbReference type="CDD" id="cd06171">
    <property type="entry name" value="Sigma70_r4"/>
    <property type="match status" value="1"/>
</dbReference>
<keyword evidence="4" id="KW-0238">DNA-binding</keyword>
<name>A0A3G9G8U1_9CAUL</name>
<gene>
    <name evidence="8" type="ORF">EM6_1334</name>
</gene>
<dbReference type="InterPro" id="IPR014284">
    <property type="entry name" value="RNA_pol_sigma-70_dom"/>
</dbReference>
<dbReference type="InterPro" id="IPR036388">
    <property type="entry name" value="WH-like_DNA-bd_sf"/>
</dbReference>
<dbReference type="AlphaFoldDB" id="A0A3G9G8U1"/>
<evidence type="ECO:0000313" key="8">
    <source>
        <dbReference type="EMBL" id="BBF80749.1"/>
    </source>
</evidence>
<dbReference type="Gene3D" id="1.10.10.10">
    <property type="entry name" value="Winged helix-like DNA-binding domain superfamily/Winged helix DNA-binding domain"/>
    <property type="match status" value="1"/>
</dbReference>
<dbReference type="Gene3D" id="1.10.1740.10">
    <property type="match status" value="1"/>
</dbReference>
<dbReference type="InterPro" id="IPR013324">
    <property type="entry name" value="RNA_pol_sigma_r3/r4-like"/>
</dbReference>
<comment type="similarity">
    <text evidence="1">Belongs to the sigma-70 factor family. ECF subfamily.</text>
</comment>
<evidence type="ECO:0000259" key="6">
    <source>
        <dbReference type="Pfam" id="PF04542"/>
    </source>
</evidence>
<dbReference type="PANTHER" id="PTHR43133">
    <property type="entry name" value="RNA POLYMERASE ECF-TYPE SIGMA FACTO"/>
    <property type="match status" value="1"/>
</dbReference>
<evidence type="ECO:0000256" key="5">
    <source>
        <dbReference type="ARBA" id="ARBA00023163"/>
    </source>
</evidence>
<dbReference type="Proteomes" id="UP000278756">
    <property type="component" value="Chromosome 1"/>
</dbReference>
<evidence type="ECO:0000256" key="2">
    <source>
        <dbReference type="ARBA" id="ARBA00023015"/>
    </source>
</evidence>
<dbReference type="EMBL" id="AP018827">
    <property type="protein sequence ID" value="BBF80749.1"/>
    <property type="molecule type" value="Genomic_DNA"/>
</dbReference>
<keyword evidence="2" id="KW-0805">Transcription regulation</keyword>
<evidence type="ECO:0000313" key="9">
    <source>
        <dbReference type="Proteomes" id="UP000278756"/>
    </source>
</evidence>
<dbReference type="RefSeq" id="WP_232037011.1">
    <property type="nucleotide sequence ID" value="NZ_AP018827.1"/>
</dbReference>
<reference evidence="9" key="2">
    <citation type="journal article" date="2017" name="Plant Physiol. Biochem.">
        <title>Differential oxidative and antioxidative response of duckweed Lemna minor toward plant growth promoting/inhibiting bacteria.</title>
        <authorList>
            <person name="Ishizawa H."/>
            <person name="Kuroda M."/>
            <person name="Morikawa M."/>
            <person name="Ike M."/>
        </authorList>
    </citation>
    <scope>NUCLEOTIDE SEQUENCE [LARGE SCALE GENOMIC DNA]</scope>
    <source>
        <strain evidence="9">M6</strain>
    </source>
</reference>
<reference evidence="9" key="1">
    <citation type="journal article" date="2017" name="Biotechnol. Biofuels">
        <title>Evaluation of environmental bacterial communities as a factor affecting the growth of duckweed Lemna minor.</title>
        <authorList>
            <person name="Ishizawa H."/>
            <person name="Kuroda M."/>
            <person name="Morikawa M."/>
            <person name="Ike M."/>
        </authorList>
    </citation>
    <scope>NUCLEOTIDE SEQUENCE [LARGE SCALE GENOMIC DNA]</scope>
    <source>
        <strain evidence="9">M6</strain>
    </source>
</reference>
<keyword evidence="5" id="KW-0804">Transcription</keyword>
<dbReference type="SUPFAM" id="SSF88946">
    <property type="entry name" value="Sigma2 domain of RNA polymerase sigma factors"/>
    <property type="match status" value="1"/>
</dbReference>
<dbReference type="GO" id="GO:0016987">
    <property type="term" value="F:sigma factor activity"/>
    <property type="evidence" value="ECO:0007669"/>
    <property type="project" value="UniProtKB-KW"/>
</dbReference>
<dbReference type="InterPro" id="IPR039425">
    <property type="entry name" value="RNA_pol_sigma-70-like"/>
</dbReference>